<gene>
    <name evidence="3 8" type="primary">purE</name>
    <name evidence="8" type="ORF">ISQ63_01195</name>
</gene>
<feature type="binding site" evidence="3 5">
    <location>
        <position position="12"/>
    </location>
    <ligand>
        <name>substrate</name>
    </ligand>
</feature>
<keyword evidence="1 3" id="KW-0658">Purine biosynthesis</keyword>
<feature type="binding site" evidence="3 5">
    <location>
        <position position="39"/>
    </location>
    <ligand>
        <name>substrate</name>
    </ligand>
</feature>
<proteinExistence type="inferred from homology"/>
<evidence type="ECO:0000256" key="1">
    <source>
        <dbReference type="ARBA" id="ARBA00022755"/>
    </source>
</evidence>
<accession>A0A937HVT6</accession>
<dbReference type="HAMAP" id="MF_01929">
    <property type="entry name" value="PurE_classI"/>
    <property type="match status" value="1"/>
</dbReference>
<keyword evidence="8" id="KW-0456">Lyase</keyword>
<dbReference type="PANTHER" id="PTHR23046">
    <property type="entry name" value="PHOSPHORIBOSYLAMINOIMIDAZOLE CARBOXYLASE CATALYTIC SUBUNIT"/>
    <property type="match status" value="1"/>
</dbReference>
<comment type="catalytic activity">
    <reaction evidence="3 4">
        <text>5-carboxyamino-1-(5-phospho-D-ribosyl)imidazole + H(+) = 5-amino-1-(5-phospho-D-ribosyl)imidazole-4-carboxylate</text>
        <dbReference type="Rhea" id="RHEA:13193"/>
        <dbReference type="ChEBI" id="CHEBI:15378"/>
        <dbReference type="ChEBI" id="CHEBI:58730"/>
        <dbReference type="ChEBI" id="CHEBI:77657"/>
        <dbReference type="EC" id="5.4.99.18"/>
    </reaction>
</comment>
<dbReference type="Pfam" id="PF00731">
    <property type="entry name" value="AIRC"/>
    <property type="match status" value="1"/>
</dbReference>
<feature type="binding site" evidence="3 5">
    <location>
        <position position="9"/>
    </location>
    <ligand>
        <name>substrate</name>
    </ligand>
</feature>
<evidence type="ECO:0000256" key="4">
    <source>
        <dbReference type="PIRNR" id="PIRNR001338"/>
    </source>
</evidence>
<evidence type="ECO:0000313" key="8">
    <source>
        <dbReference type="EMBL" id="MBL6811480.1"/>
    </source>
</evidence>
<dbReference type="InterPro" id="IPR000031">
    <property type="entry name" value="PurE_dom"/>
</dbReference>
<dbReference type="InterPro" id="IPR033747">
    <property type="entry name" value="PurE_ClassI"/>
</dbReference>
<evidence type="ECO:0000259" key="7">
    <source>
        <dbReference type="SMART" id="SM01001"/>
    </source>
</evidence>
<dbReference type="Gene3D" id="3.40.50.1970">
    <property type="match status" value="1"/>
</dbReference>
<dbReference type="PIRSF" id="PIRSF001338">
    <property type="entry name" value="AIR_carboxylase"/>
    <property type="match status" value="1"/>
</dbReference>
<comment type="caution">
    <text evidence="8">The sequence shown here is derived from an EMBL/GenBank/DDBJ whole genome shotgun (WGS) entry which is preliminary data.</text>
</comment>
<name>A0A937HVT6_9GAMM</name>
<dbReference type="NCBIfam" id="TIGR01162">
    <property type="entry name" value="purE"/>
    <property type="match status" value="1"/>
</dbReference>
<dbReference type="EMBL" id="JADHQC010000003">
    <property type="protein sequence ID" value="MBL6811480.1"/>
    <property type="molecule type" value="Genomic_DNA"/>
</dbReference>
<evidence type="ECO:0000256" key="2">
    <source>
        <dbReference type="ARBA" id="ARBA00023235"/>
    </source>
</evidence>
<comment type="function">
    <text evidence="3 4">Catalyzes the conversion of N5-carboxyaminoimidazole ribonucleotide (N5-CAIR) to 4-carboxy-5-aminoimidazole ribonucleotide (CAIR).</text>
</comment>
<reference evidence="8" key="1">
    <citation type="submission" date="2020-10" db="EMBL/GenBank/DDBJ databases">
        <title>Microbiome of the Black Sea water column analyzed by genome centric metagenomics.</title>
        <authorList>
            <person name="Cabello-Yeves P.J."/>
            <person name="Callieri C."/>
            <person name="Picazo A."/>
            <person name="Mehrshad M."/>
            <person name="Haro-Moreno J.M."/>
            <person name="Roda-Garcia J."/>
            <person name="Dzembekova N."/>
            <person name="Slabakova V."/>
            <person name="Slabakova N."/>
            <person name="Moncheva S."/>
            <person name="Rodriguez-Valera F."/>
        </authorList>
    </citation>
    <scope>NUCLEOTIDE SEQUENCE</scope>
    <source>
        <strain evidence="8">BS307-5m-G49</strain>
    </source>
</reference>
<keyword evidence="2 3" id="KW-0413">Isomerase</keyword>
<feature type="domain" description="PurE" evidence="7">
    <location>
        <begin position="1"/>
        <end position="152"/>
    </location>
</feature>
<dbReference type="PANTHER" id="PTHR23046:SF2">
    <property type="entry name" value="PHOSPHORIBOSYLAMINOIMIDAZOLE CARBOXYLASE"/>
    <property type="match status" value="1"/>
</dbReference>
<evidence type="ECO:0000256" key="6">
    <source>
        <dbReference type="SAM" id="Coils"/>
    </source>
</evidence>
<dbReference type="SUPFAM" id="SSF52255">
    <property type="entry name" value="N5-CAIR mutase (phosphoribosylaminoimidazole carboxylase, PurE)"/>
    <property type="match status" value="1"/>
</dbReference>
<dbReference type="GO" id="GO:0006189">
    <property type="term" value="P:'de novo' IMP biosynthetic process"/>
    <property type="evidence" value="ECO:0007669"/>
    <property type="project" value="UniProtKB-UniRule"/>
</dbReference>
<evidence type="ECO:0000313" key="9">
    <source>
        <dbReference type="Proteomes" id="UP000744438"/>
    </source>
</evidence>
<comment type="similarity">
    <text evidence="3">Belongs to the AIR carboxylase family. Class I subfamily.</text>
</comment>
<dbReference type="GO" id="GO:0016829">
    <property type="term" value="F:lyase activity"/>
    <property type="evidence" value="ECO:0007669"/>
    <property type="project" value="UniProtKB-KW"/>
</dbReference>
<evidence type="ECO:0000256" key="3">
    <source>
        <dbReference type="HAMAP-Rule" id="MF_01929"/>
    </source>
</evidence>
<dbReference type="Proteomes" id="UP000744438">
    <property type="component" value="Unassembled WGS sequence"/>
</dbReference>
<keyword evidence="6" id="KW-0175">Coiled coil</keyword>
<sequence length="161" mass="16669">MKVSIVMGSKSDLDLAKAAGEILDTLDVPYTINILSAHRTPELLHAHIDEAIADGVRVFIGIAGLAAHLAGNVASKTTLPVIGVPGDGGPLNGVDALLSTVQMPKGVPVATVAIGKAGAINAGYLAAQMLSTGNEELAEKVKNLREEQKEALKKENEELQS</sequence>
<protein>
    <recommendedName>
        <fullName evidence="3 4">N5-carboxyaminoimidazole ribonucleotide mutase</fullName>
        <shortName evidence="3 4">N5-CAIR mutase</shortName>
        <ecNumber evidence="3 4">5.4.99.18</ecNumber>
    </recommendedName>
    <alternativeName>
        <fullName evidence="3">5-(carboxyamino)imidazole ribonucleotide mutase</fullName>
    </alternativeName>
</protein>
<dbReference type="InterPro" id="IPR024694">
    <property type="entry name" value="PurE_prokaryotes"/>
</dbReference>
<comment type="pathway">
    <text evidence="3 4">Purine metabolism; IMP biosynthesis via de novo pathway; 5-amino-1-(5-phospho-D-ribosyl)imidazole-4-carboxylate from 5-amino-1-(5-phospho-D-ribosyl)imidazole (N5-CAIR route): step 2/2.</text>
</comment>
<organism evidence="8 9">
    <name type="scientific">SAR86 cluster bacterium</name>
    <dbReference type="NCBI Taxonomy" id="2030880"/>
    <lineage>
        <taxon>Bacteria</taxon>
        <taxon>Pseudomonadati</taxon>
        <taxon>Pseudomonadota</taxon>
        <taxon>Gammaproteobacteria</taxon>
        <taxon>SAR86 cluster</taxon>
    </lineage>
</organism>
<dbReference type="AlphaFoldDB" id="A0A937HVT6"/>
<dbReference type="SMART" id="SM01001">
    <property type="entry name" value="AIRC"/>
    <property type="match status" value="1"/>
</dbReference>
<evidence type="ECO:0000256" key="5">
    <source>
        <dbReference type="PIRSR" id="PIRSR001338-1"/>
    </source>
</evidence>
<dbReference type="EC" id="5.4.99.18" evidence="3 4"/>
<feature type="coiled-coil region" evidence="6">
    <location>
        <begin position="127"/>
        <end position="158"/>
    </location>
</feature>
<dbReference type="GO" id="GO:0034023">
    <property type="term" value="F:5-(carboxyamino)imidazole ribonucleotide mutase activity"/>
    <property type="evidence" value="ECO:0007669"/>
    <property type="project" value="UniProtKB-UniRule"/>
</dbReference>